<evidence type="ECO:0000256" key="4">
    <source>
        <dbReference type="ARBA" id="ARBA00023002"/>
    </source>
</evidence>
<evidence type="ECO:0000256" key="5">
    <source>
        <dbReference type="ARBA" id="ARBA00023004"/>
    </source>
</evidence>
<proteinExistence type="inferred from homology"/>
<name>A0AAV3XEC4_9CYAN</name>
<comment type="similarity">
    <text evidence="2">Belongs to the carotenoid oxygenase family.</text>
</comment>
<keyword evidence="5" id="KW-0408">Iron</keyword>
<protein>
    <recommendedName>
        <fullName evidence="8">Dioxygenase</fullName>
    </recommendedName>
</protein>
<comment type="caution">
    <text evidence="6">The sequence shown here is derived from an EMBL/GenBank/DDBJ whole genome shotgun (WGS) entry which is preliminary data.</text>
</comment>
<keyword evidence="7" id="KW-1185">Reference proteome</keyword>
<keyword evidence="3" id="KW-0479">Metal-binding</keyword>
<dbReference type="GO" id="GO:0010436">
    <property type="term" value="F:carotenoid dioxygenase activity"/>
    <property type="evidence" value="ECO:0007669"/>
    <property type="project" value="TreeGrafter"/>
</dbReference>
<evidence type="ECO:0000256" key="3">
    <source>
        <dbReference type="ARBA" id="ARBA00022723"/>
    </source>
</evidence>
<accession>A0AAV3XEC4</accession>
<dbReference type="EMBL" id="BLAY01000103">
    <property type="protein sequence ID" value="GET40898.1"/>
    <property type="molecule type" value="Genomic_DNA"/>
</dbReference>
<evidence type="ECO:0000256" key="1">
    <source>
        <dbReference type="ARBA" id="ARBA00001954"/>
    </source>
</evidence>
<evidence type="ECO:0008006" key="8">
    <source>
        <dbReference type="Google" id="ProtNLM"/>
    </source>
</evidence>
<gene>
    <name evidence="6" type="ORF">MiSe_57100</name>
</gene>
<evidence type="ECO:0000313" key="7">
    <source>
        <dbReference type="Proteomes" id="UP001050975"/>
    </source>
</evidence>
<sequence>MFSVNYGKSFGWFGKLIGLKDFVYLLRWDGQGDLERWKVVLDDGSSVTIEQTMHQIAVTEKYVVLMETAFRFGLEQGMNNPFHDQMQLNQLIRCLLVDRQSPDTTLYIIRRADLKAGSKPKQGEADITVVARKLVLPRESIHIIADWDNTDDRLVLHLGHVCAWEGSEWLRACDRMGTAPERPVPPRLHGMISEETDISYIGRYVIDGETGTLLSDRIIKDLRSTWGIAFFTYGVNPDTGMPPARFDNIYWTCLGLWNELLTEFLVKLTDNYRYRTIPVEDVLLYAEKGVPACLFRVNVGQDEKIAIADCYPFPNGYMVNSPQFIPSGAAEASSTQGYIVCVAFGPDSKEVWIFDGEDLAKGPLCKLSHPSLDFGFTIHTAWLPKIAKRTASYTIPVKADYQALVSRKDRQIRELFDRYVYPHYY</sequence>
<dbReference type="Pfam" id="PF03055">
    <property type="entry name" value="RPE65"/>
    <property type="match status" value="1"/>
</dbReference>
<dbReference type="Proteomes" id="UP001050975">
    <property type="component" value="Unassembled WGS sequence"/>
</dbReference>
<dbReference type="GO" id="GO:0016121">
    <property type="term" value="P:carotene catabolic process"/>
    <property type="evidence" value="ECO:0007669"/>
    <property type="project" value="TreeGrafter"/>
</dbReference>
<dbReference type="PANTHER" id="PTHR10543:SF89">
    <property type="entry name" value="CAROTENOID 9,10(9',10')-CLEAVAGE DIOXYGENASE 1"/>
    <property type="match status" value="1"/>
</dbReference>
<evidence type="ECO:0000256" key="2">
    <source>
        <dbReference type="ARBA" id="ARBA00006787"/>
    </source>
</evidence>
<dbReference type="GO" id="GO:0046872">
    <property type="term" value="F:metal ion binding"/>
    <property type="evidence" value="ECO:0007669"/>
    <property type="project" value="UniProtKB-KW"/>
</dbReference>
<comment type="cofactor">
    <cofactor evidence="1">
        <name>Fe(2+)</name>
        <dbReference type="ChEBI" id="CHEBI:29033"/>
    </cofactor>
</comment>
<dbReference type="AlphaFoldDB" id="A0AAV3XEC4"/>
<keyword evidence="4" id="KW-0560">Oxidoreductase</keyword>
<dbReference type="InterPro" id="IPR004294">
    <property type="entry name" value="Carotenoid_Oase"/>
</dbReference>
<dbReference type="PANTHER" id="PTHR10543">
    <property type="entry name" value="BETA-CAROTENE DIOXYGENASE"/>
    <property type="match status" value="1"/>
</dbReference>
<evidence type="ECO:0000313" key="6">
    <source>
        <dbReference type="EMBL" id="GET40898.1"/>
    </source>
</evidence>
<organism evidence="6 7">
    <name type="scientific">Microseira wollei NIES-4236</name>
    <dbReference type="NCBI Taxonomy" id="2530354"/>
    <lineage>
        <taxon>Bacteria</taxon>
        <taxon>Bacillati</taxon>
        <taxon>Cyanobacteriota</taxon>
        <taxon>Cyanophyceae</taxon>
        <taxon>Oscillatoriophycideae</taxon>
        <taxon>Aerosakkonematales</taxon>
        <taxon>Aerosakkonemataceae</taxon>
        <taxon>Microseira</taxon>
    </lineage>
</organism>
<reference evidence="6" key="1">
    <citation type="submission" date="2019-10" db="EMBL/GenBank/DDBJ databases">
        <title>Draft genome sequece of Microseira wollei NIES-4236.</title>
        <authorList>
            <person name="Yamaguchi H."/>
            <person name="Suzuki S."/>
            <person name="Kawachi M."/>
        </authorList>
    </citation>
    <scope>NUCLEOTIDE SEQUENCE</scope>
    <source>
        <strain evidence="6">NIES-4236</strain>
    </source>
</reference>